<evidence type="ECO:0000313" key="10">
    <source>
        <dbReference type="Proteomes" id="UP000676336"/>
    </source>
</evidence>
<evidence type="ECO:0000313" key="9">
    <source>
        <dbReference type="EMBL" id="CAF4413551.1"/>
    </source>
</evidence>
<keyword evidence="6" id="KW-1278">Translocase</keyword>
<dbReference type="GO" id="GO:1990573">
    <property type="term" value="P:potassium ion import across plasma membrane"/>
    <property type="evidence" value="ECO:0007669"/>
    <property type="project" value="TreeGrafter"/>
</dbReference>
<dbReference type="Gene3D" id="1.20.1110.10">
    <property type="entry name" value="Calcium-transporting ATPase, transmembrane domain"/>
    <property type="match status" value="1"/>
</dbReference>
<accession>A0A8S2VST2</accession>
<dbReference type="PROSITE" id="PS00154">
    <property type="entry name" value="ATPASE_E1_E2"/>
    <property type="match status" value="1"/>
</dbReference>
<dbReference type="GO" id="GO:0036376">
    <property type="term" value="P:sodium ion export across plasma membrane"/>
    <property type="evidence" value="ECO:0007669"/>
    <property type="project" value="TreeGrafter"/>
</dbReference>
<organism evidence="9 10">
    <name type="scientific">Rotaria magnacalcarata</name>
    <dbReference type="NCBI Taxonomy" id="392030"/>
    <lineage>
        <taxon>Eukaryota</taxon>
        <taxon>Metazoa</taxon>
        <taxon>Spiralia</taxon>
        <taxon>Gnathifera</taxon>
        <taxon>Rotifera</taxon>
        <taxon>Eurotatoria</taxon>
        <taxon>Bdelloidea</taxon>
        <taxon>Philodinida</taxon>
        <taxon>Philodinidae</taxon>
        <taxon>Rotaria</taxon>
    </lineage>
</organism>
<name>A0A8S2VST2_9BILA</name>
<comment type="subcellular location">
    <subcellularLocation>
        <location evidence="1">Cell membrane</location>
        <topology evidence="1">Multi-pass membrane protein</topology>
    </subcellularLocation>
</comment>
<gene>
    <name evidence="9" type="ORF">SMN809_LOCUS31008</name>
</gene>
<dbReference type="GO" id="GO:0030007">
    <property type="term" value="P:intracellular potassium ion homeostasis"/>
    <property type="evidence" value="ECO:0007669"/>
    <property type="project" value="TreeGrafter"/>
</dbReference>
<dbReference type="InterPro" id="IPR050510">
    <property type="entry name" value="Cation_transp_ATPase_P-type"/>
</dbReference>
<reference evidence="9" key="1">
    <citation type="submission" date="2021-02" db="EMBL/GenBank/DDBJ databases">
        <authorList>
            <person name="Nowell W R."/>
        </authorList>
    </citation>
    <scope>NUCLEOTIDE SEQUENCE</scope>
</reference>
<dbReference type="GO" id="GO:0005524">
    <property type="term" value="F:ATP binding"/>
    <property type="evidence" value="ECO:0007669"/>
    <property type="project" value="UniProtKB-KW"/>
</dbReference>
<keyword evidence="7" id="KW-1133">Transmembrane helix</keyword>
<dbReference type="SUPFAM" id="SSF56784">
    <property type="entry name" value="HAD-like"/>
    <property type="match status" value="1"/>
</dbReference>
<dbReference type="GO" id="GO:0005886">
    <property type="term" value="C:plasma membrane"/>
    <property type="evidence" value="ECO:0007669"/>
    <property type="project" value="UniProtKB-SubCell"/>
</dbReference>
<dbReference type="Proteomes" id="UP000676336">
    <property type="component" value="Unassembled WGS sequence"/>
</dbReference>
<protein>
    <submittedName>
        <fullName evidence="9">Uncharacterized protein</fullName>
    </submittedName>
</protein>
<dbReference type="InterPro" id="IPR036412">
    <property type="entry name" value="HAD-like_sf"/>
</dbReference>
<dbReference type="InterPro" id="IPR018303">
    <property type="entry name" value="ATPase_P-typ_P_site"/>
</dbReference>
<comment type="caution">
    <text evidence="9">The sequence shown here is derived from an EMBL/GenBank/DDBJ whole genome shotgun (WGS) entry which is preliminary data.</text>
</comment>
<keyword evidence="8" id="KW-0472">Membrane</keyword>
<evidence type="ECO:0000256" key="1">
    <source>
        <dbReference type="ARBA" id="ARBA00004651"/>
    </source>
</evidence>
<dbReference type="InterPro" id="IPR023299">
    <property type="entry name" value="ATPase_P-typ_cyto_dom_N"/>
</dbReference>
<evidence type="ECO:0000256" key="4">
    <source>
        <dbReference type="ARBA" id="ARBA00022741"/>
    </source>
</evidence>
<evidence type="ECO:0000256" key="7">
    <source>
        <dbReference type="ARBA" id="ARBA00022989"/>
    </source>
</evidence>
<evidence type="ECO:0000256" key="6">
    <source>
        <dbReference type="ARBA" id="ARBA00022967"/>
    </source>
</evidence>
<keyword evidence="2" id="KW-1003">Cell membrane</keyword>
<dbReference type="GO" id="GO:1902600">
    <property type="term" value="P:proton transmembrane transport"/>
    <property type="evidence" value="ECO:0007669"/>
    <property type="project" value="TreeGrafter"/>
</dbReference>
<evidence type="ECO:0000256" key="5">
    <source>
        <dbReference type="ARBA" id="ARBA00022840"/>
    </source>
</evidence>
<dbReference type="Gene3D" id="3.40.1110.10">
    <property type="entry name" value="Calcium-transporting ATPase, cytoplasmic domain N"/>
    <property type="match status" value="1"/>
</dbReference>
<dbReference type="GO" id="GO:0005391">
    <property type="term" value="F:P-type sodium:potassium-exchanging transporter activity"/>
    <property type="evidence" value="ECO:0007669"/>
    <property type="project" value="TreeGrafter"/>
</dbReference>
<dbReference type="EMBL" id="CAJOBI010060603">
    <property type="protein sequence ID" value="CAF4413551.1"/>
    <property type="molecule type" value="Genomic_DNA"/>
</dbReference>
<evidence type="ECO:0000256" key="8">
    <source>
        <dbReference type="ARBA" id="ARBA00023136"/>
    </source>
</evidence>
<feature type="non-terminal residue" evidence="9">
    <location>
        <position position="88"/>
    </location>
</feature>
<dbReference type="AlphaFoldDB" id="A0A8S2VST2"/>
<sequence length="88" mass="9635">MAKKKCLVKNLTAVEALGSVSTICSDKTGTLTQNRMTVAHLWFDNSTVSVSLSHTHDAELIFETPVKDHVTGADTKKVDFERPGYKAL</sequence>
<dbReference type="InterPro" id="IPR023214">
    <property type="entry name" value="HAD_sf"/>
</dbReference>
<evidence type="ECO:0000256" key="2">
    <source>
        <dbReference type="ARBA" id="ARBA00022475"/>
    </source>
</evidence>
<dbReference type="GO" id="GO:0006883">
    <property type="term" value="P:intracellular sodium ion homeostasis"/>
    <property type="evidence" value="ECO:0007669"/>
    <property type="project" value="TreeGrafter"/>
</dbReference>
<proteinExistence type="predicted"/>
<keyword evidence="5" id="KW-0067">ATP-binding</keyword>
<evidence type="ECO:0000256" key="3">
    <source>
        <dbReference type="ARBA" id="ARBA00022692"/>
    </source>
</evidence>
<keyword evidence="3" id="KW-0812">Transmembrane</keyword>
<dbReference type="PANTHER" id="PTHR43294">
    <property type="entry name" value="SODIUM/POTASSIUM-TRANSPORTING ATPASE SUBUNIT ALPHA"/>
    <property type="match status" value="1"/>
</dbReference>
<dbReference type="PANTHER" id="PTHR43294:SF21">
    <property type="entry name" value="CATION TRANSPORTING ATPASE"/>
    <property type="match status" value="1"/>
</dbReference>
<keyword evidence="4" id="KW-0547">Nucleotide-binding</keyword>
<dbReference type="FunFam" id="3.40.50.1000:FF:000001">
    <property type="entry name" value="Phospholipid-transporting ATPase IC"/>
    <property type="match status" value="1"/>
</dbReference>
<dbReference type="Gene3D" id="3.40.50.1000">
    <property type="entry name" value="HAD superfamily/HAD-like"/>
    <property type="match status" value="1"/>
</dbReference>